<name>A0AAV9WRQ2_9PEZI</name>
<dbReference type="GO" id="GO:0031507">
    <property type="term" value="P:heterochromatin formation"/>
    <property type="evidence" value="ECO:0007669"/>
    <property type="project" value="TreeGrafter"/>
</dbReference>
<keyword evidence="4" id="KW-0805">Transcription regulation</keyword>
<sequence length="479" mass="53711">MSQQSNKSESSDWRPRKRGRPPSIHSNASTPGRHLMKRRREALVAKSKTKSLKPLIPISQCIVSPDQESPTSSQQSSGNPYNDAICLVCWMPFCIRHSVPAPRRHASTSTKWTLKREDIRDSNIAKSRKSFVPCSHEGPCDPNNSECSCSDESVYCEKFCGCGPDCPRRWKGCTCRSGKPCTGERCPCVRENRECDPDLCSSCGADEQLDPVHRGPQDTEFRTTLGIARSTTKADIRLTACQNVPLQLNEPPMTKVGPTSMPFEGDGLFAMESIKKGGFVGEYTGEVISGEEADRRVDSYDSSVSFLFEINSTHEIDGTQYGNKTRFLNHSKLEPNCEPKVLLVNGIHRIAFRALEDIEPGQELLFNYGETFFQFEAVEREGAAERGAIKKRLQRLKDTRTESDLECEDEAPSPGPDEQRLVITTKRQMKSRAVDKLKTKQRARFRIPDSEDDFSNSGWTDDDSEDDPVAAQIQRERAT</sequence>
<dbReference type="GO" id="GO:0140951">
    <property type="term" value="F:histone H3K27 trimethyltransferase activity"/>
    <property type="evidence" value="ECO:0007669"/>
    <property type="project" value="UniProtKB-EC"/>
</dbReference>
<reference evidence="10 11" key="1">
    <citation type="submission" date="2023-08" db="EMBL/GenBank/DDBJ databases">
        <authorList>
            <person name="Palmer J.M."/>
        </authorList>
    </citation>
    <scope>NUCLEOTIDE SEQUENCE [LARGE SCALE GENOMIC DNA]</scope>
    <source>
        <strain evidence="10 11">TWF481</strain>
    </source>
</reference>
<evidence type="ECO:0000259" key="9">
    <source>
        <dbReference type="PROSITE" id="PS51633"/>
    </source>
</evidence>
<dbReference type="GO" id="GO:0005634">
    <property type="term" value="C:nucleus"/>
    <property type="evidence" value="ECO:0007669"/>
    <property type="project" value="TreeGrafter"/>
</dbReference>
<organism evidence="10 11">
    <name type="scientific">Arthrobotrys musiformis</name>
    <dbReference type="NCBI Taxonomy" id="47236"/>
    <lineage>
        <taxon>Eukaryota</taxon>
        <taxon>Fungi</taxon>
        <taxon>Dikarya</taxon>
        <taxon>Ascomycota</taxon>
        <taxon>Pezizomycotina</taxon>
        <taxon>Orbiliomycetes</taxon>
        <taxon>Orbiliales</taxon>
        <taxon>Orbiliaceae</taxon>
        <taxon>Arthrobotrys</taxon>
    </lineage>
</organism>
<evidence type="ECO:0000256" key="3">
    <source>
        <dbReference type="ARBA" id="ARBA00022691"/>
    </source>
</evidence>
<dbReference type="Gene3D" id="2.170.270.10">
    <property type="entry name" value="SET domain"/>
    <property type="match status" value="1"/>
</dbReference>
<dbReference type="InterPro" id="IPR045318">
    <property type="entry name" value="EZH1/2-like"/>
</dbReference>
<evidence type="ECO:0000256" key="4">
    <source>
        <dbReference type="ARBA" id="ARBA00023015"/>
    </source>
</evidence>
<dbReference type="AlphaFoldDB" id="A0AAV9WRQ2"/>
<evidence type="ECO:0000313" key="11">
    <source>
        <dbReference type="Proteomes" id="UP001370758"/>
    </source>
</evidence>
<dbReference type="Proteomes" id="UP001370758">
    <property type="component" value="Unassembled WGS sequence"/>
</dbReference>
<gene>
    <name evidence="10" type="ORF">TWF481_001341</name>
</gene>
<dbReference type="InterPro" id="IPR046341">
    <property type="entry name" value="SET_dom_sf"/>
</dbReference>
<dbReference type="SUPFAM" id="SSF82199">
    <property type="entry name" value="SET domain"/>
    <property type="match status" value="1"/>
</dbReference>
<evidence type="ECO:0000259" key="8">
    <source>
        <dbReference type="PROSITE" id="PS50280"/>
    </source>
</evidence>
<dbReference type="InterPro" id="IPR026489">
    <property type="entry name" value="CXC_dom"/>
</dbReference>
<dbReference type="PROSITE" id="PS51633">
    <property type="entry name" value="CXC"/>
    <property type="match status" value="1"/>
</dbReference>
<dbReference type="GO" id="GO:0032259">
    <property type="term" value="P:methylation"/>
    <property type="evidence" value="ECO:0007669"/>
    <property type="project" value="UniProtKB-KW"/>
</dbReference>
<comment type="catalytic activity">
    <reaction evidence="6">
        <text>L-lysyl(27)-[histone H3] + 3 S-adenosyl-L-methionine = N(6),N(6),N(6)-trimethyl-L-lysyl(27)-[histone H3] + 3 S-adenosyl-L-homocysteine + 3 H(+)</text>
        <dbReference type="Rhea" id="RHEA:60292"/>
        <dbReference type="Rhea" id="RHEA-COMP:15535"/>
        <dbReference type="Rhea" id="RHEA-COMP:15548"/>
        <dbReference type="ChEBI" id="CHEBI:15378"/>
        <dbReference type="ChEBI" id="CHEBI:29969"/>
        <dbReference type="ChEBI" id="CHEBI:57856"/>
        <dbReference type="ChEBI" id="CHEBI:59789"/>
        <dbReference type="ChEBI" id="CHEBI:61961"/>
        <dbReference type="EC" id="2.1.1.356"/>
    </reaction>
</comment>
<keyword evidence="1" id="KW-0489">Methyltransferase</keyword>
<dbReference type="PANTHER" id="PTHR45747:SF4">
    <property type="entry name" value="HISTONE-LYSINE N-METHYLTRANSFERASE E(Z)"/>
    <property type="match status" value="1"/>
</dbReference>
<dbReference type="PROSITE" id="PS50280">
    <property type="entry name" value="SET"/>
    <property type="match status" value="1"/>
</dbReference>
<feature type="compositionally biased region" description="Acidic residues" evidence="7">
    <location>
        <begin position="450"/>
        <end position="468"/>
    </location>
</feature>
<dbReference type="SMART" id="SM00317">
    <property type="entry name" value="SET"/>
    <property type="match status" value="1"/>
</dbReference>
<protein>
    <recommendedName>
        <fullName evidence="12">SET domain-containing protein</fullName>
    </recommendedName>
</protein>
<feature type="domain" description="CXC" evidence="9">
    <location>
        <begin position="109"/>
        <end position="220"/>
    </location>
</feature>
<feature type="domain" description="SET" evidence="8">
    <location>
        <begin position="252"/>
        <end position="369"/>
    </location>
</feature>
<proteinExistence type="predicted"/>
<feature type="region of interest" description="Disordered" evidence="7">
    <location>
        <begin position="400"/>
        <end position="479"/>
    </location>
</feature>
<accession>A0AAV9WRQ2</accession>
<evidence type="ECO:0000256" key="1">
    <source>
        <dbReference type="ARBA" id="ARBA00022603"/>
    </source>
</evidence>
<keyword evidence="5" id="KW-0804">Transcription</keyword>
<dbReference type="EMBL" id="JAVHJL010000001">
    <property type="protein sequence ID" value="KAK6512455.1"/>
    <property type="molecule type" value="Genomic_DNA"/>
</dbReference>
<keyword evidence="2" id="KW-0808">Transferase</keyword>
<evidence type="ECO:0000256" key="6">
    <source>
        <dbReference type="ARBA" id="ARBA00048568"/>
    </source>
</evidence>
<dbReference type="Pfam" id="PF18264">
    <property type="entry name" value="preSET_CXC"/>
    <property type="match status" value="1"/>
</dbReference>
<evidence type="ECO:0000256" key="2">
    <source>
        <dbReference type="ARBA" id="ARBA00022679"/>
    </source>
</evidence>
<keyword evidence="11" id="KW-1185">Reference proteome</keyword>
<dbReference type="InterPro" id="IPR041355">
    <property type="entry name" value="Pre-SET_CXC"/>
</dbReference>
<dbReference type="PANTHER" id="PTHR45747">
    <property type="entry name" value="HISTONE-LYSINE N-METHYLTRANSFERASE E(Z)"/>
    <property type="match status" value="1"/>
</dbReference>
<dbReference type="GO" id="GO:0003682">
    <property type="term" value="F:chromatin binding"/>
    <property type="evidence" value="ECO:0007669"/>
    <property type="project" value="TreeGrafter"/>
</dbReference>
<feature type="region of interest" description="Disordered" evidence="7">
    <location>
        <begin position="1"/>
        <end position="49"/>
    </location>
</feature>
<evidence type="ECO:0000256" key="7">
    <source>
        <dbReference type="SAM" id="MobiDB-lite"/>
    </source>
</evidence>
<evidence type="ECO:0000313" key="10">
    <source>
        <dbReference type="EMBL" id="KAK6512455.1"/>
    </source>
</evidence>
<evidence type="ECO:0008006" key="12">
    <source>
        <dbReference type="Google" id="ProtNLM"/>
    </source>
</evidence>
<evidence type="ECO:0000256" key="5">
    <source>
        <dbReference type="ARBA" id="ARBA00023163"/>
    </source>
</evidence>
<keyword evidence="3" id="KW-0949">S-adenosyl-L-methionine</keyword>
<dbReference type="InterPro" id="IPR001214">
    <property type="entry name" value="SET_dom"/>
</dbReference>
<comment type="caution">
    <text evidence="10">The sequence shown here is derived from an EMBL/GenBank/DDBJ whole genome shotgun (WGS) entry which is preliminary data.</text>
</comment>
<dbReference type="Pfam" id="PF00856">
    <property type="entry name" value="SET"/>
    <property type="match status" value="1"/>
</dbReference>